<organism evidence="2 3">
    <name type="scientific">Mycena rosella</name>
    <name type="common">Pink bonnet</name>
    <name type="synonym">Agaricus rosellus</name>
    <dbReference type="NCBI Taxonomy" id="1033263"/>
    <lineage>
        <taxon>Eukaryota</taxon>
        <taxon>Fungi</taxon>
        <taxon>Dikarya</taxon>
        <taxon>Basidiomycota</taxon>
        <taxon>Agaricomycotina</taxon>
        <taxon>Agaricomycetes</taxon>
        <taxon>Agaricomycetidae</taxon>
        <taxon>Agaricales</taxon>
        <taxon>Marasmiineae</taxon>
        <taxon>Mycenaceae</taxon>
        <taxon>Mycena</taxon>
    </lineage>
</organism>
<name>A0AAD7CXB2_MYCRO</name>
<feature type="region of interest" description="Disordered" evidence="1">
    <location>
        <begin position="196"/>
        <end position="363"/>
    </location>
</feature>
<feature type="region of interest" description="Disordered" evidence="1">
    <location>
        <begin position="42"/>
        <end position="99"/>
    </location>
</feature>
<keyword evidence="3" id="KW-1185">Reference proteome</keyword>
<dbReference type="Proteomes" id="UP001221757">
    <property type="component" value="Unassembled WGS sequence"/>
</dbReference>
<dbReference type="AlphaFoldDB" id="A0AAD7CXB2"/>
<feature type="compositionally biased region" description="Low complexity" evidence="1">
    <location>
        <begin position="217"/>
        <end position="228"/>
    </location>
</feature>
<evidence type="ECO:0000313" key="3">
    <source>
        <dbReference type="Proteomes" id="UP001221757"/>
    </source>
</evidence>
<comment type="caution">
    <text evidence="2">The sequence shown here is derived from an EMBL/GenBank/DDBJ whole genome shotgun (WGS) entry which is preliminary data.</text>
</comment>
<gene>
    <name evidence="2" type="ORF">B0H17DRAFT_1210126</name>
</gene>
<feature type="compositionally biased region" description="Low complexity" evidence="1">
    <location>
        <begin position="196"/>
        <end position="206"/>
    </location>
</feature>
<evidence type="ECO:0000256" key="1">
    <source>
        <dbReference type="SAM" id="MobiDB-lite"/>
    </source>
</evidence>
<dbReference type="EMBL" id="JARKIE010000198">
    <property type="protein sequence ID" value="KAJ7668061.1"/>
    <property type="molecule type" value="Genomic_DNA"/>
</dbReference>
<accession>A0AAD7CXB2</accession>
<evidence type="ECO:0000313" key="2">
    <source>
        <dbReference type="EMBL" id="KAJ7668061.1"/>
    </source>
</evidence>
<feature type="compositionally biased region" description="Basic and acidic residues" evidence="1">
    <location>
        <begin position="331"/>
        <end position="340"/>
    </location>
</feature>
<proteinExistence type="predicted"/>
<reference evidence="2" key="1">
    <citation type="submission" date="2023-03" db="EMBL/GenBank/DDBJ databases">
        <title>Massive genome expansion in bonnet fungi (Mycena s.s.) driven by repeated elements and novel gene families across ecological guilds.</title>
        <authorList>
            <consortium name="Lawrence Berkeley National Laboratory"/>
            <person name="Harder C.B."/>
            <person name="Miyauchi S."/>
            <person name="Viragh M."/>
            <person name="Kuo A."/>
            <person name="Thoen E."/>
            <person name="Andreopoulos B."/>
            <person name="Lu D."/>
            <person name="Skrede I."/>
            <person name="Drula E."/>
            <person name="Henrissat B."/>
            <person name="Morin E."/>
            <person name="Kohler A."/>
            <person name="Barry K."/>
            <person name="LaButti K."/>
            <person name="Morin E."/>
            <person name="Salamov A."/>
            <person name="Lipzen A."/>
            <person name="Mereny Z."/>
            <person name="Hegedus B."/>
            <person name="Baldrian P."/>
            <person name="Stursova M."/>
            <person name="Weitz H."/>
            <person name="Taylor A."/>
            <person name="Grigoriev I.V."/>
            <person name="Nagy L.G."/>
            <person name="Martin F."/>
            <person name="Kauserud H."/>
        </authorList>
    </citation>
    <scope>NUCLEOTIDE SEQUENCE</scope>
    <source>
        <strain evidence="2">CBHHK067</strain>
    </source>
</reference>
<feature type="compositionally biased region" description="Polar residues" evidence="1">
    <location>
        <begin position="87"/>
        <end position="99"/>
    </location>
</feature>
<feature type="compositionally biased region" description="Low complexity" evidence="1">
    <location>
        <begin position="45"/>
        <end position="60"/>
    </location>
</feature>
<feature type="compositionally biased region" description="Polar residues" evidence="1">
    <location>
        <begin position="278"/>
        <end position="291"/>
    </location>
</feature>
<sequence>MENPRTLALPPTHRAHLIRSTRKLGALLGETPLVDAAYSRGHTASSSVSSVSSNTNSTVSKRSGRIFAEASTRSSSLAVDRSHSRAHSTPNADANMNPNIKANAPAHARPTLYLRLAAPARPISAVSLVSPTSPTFSPRTPTFSPAVARRRKMAKLARTLGHNVPPELVFSSVDAREKFDYTPSPSRIPGLATLAPARPHAAPSSPVDSLASPTREASASATSYHHSTLLSPRTMSAMSMRRGDSDADDSDGYEWVDAAPASYPPAPRSPHYVRAPPTWTTEARASPSKTSRAAGDARFLSRRVEFRAPSPAEGAPSRGEHNPDEGYESDNYTHRREHGWSGEWSGAQGMGDVVSRLRGLKTK</sequence>
<protein>
    <submittedName>
        <fullName evidence="2">Uncharacterized protein</fullName>
    </submittedName>
</protein>